<protein>
    <submittedName>
        <fullName evidence="1">Uncharacterized protein</fullName>
    </submittedName>
</protein>
<reference evidence="2" key="2">
    <citation type="submission" date="2018-06" db="EMBL/GenBank/DDBJ databases">
        <title>Genome sequence of Rhodanobacteraceae bacterium strain Dysh456.</title>
        <authorList>
            <person name="Fukui M."/>
        </authorList>
    </citation>
    <scope>NUCLEOTIDE SEQUENCE [LARGE SCALE GENOMIC DNA]</scope>
    <source>
        <strain evidence="2">Dysh456</strain>
    </source>
</reference>
<sequence>MNITLPLQEMPSPDWHAQELVAREAAIARGEDTFEDWETARRQIEQSIR</sequence>
<evidence type="ECO:0000313" key="2">
    <source>
        <dbReference type="Proteomes" id="UP000270530"/>
    </source>
</evidence>
<gene>
    <name evidence="1" type="ORF">ALSL_0352</name>
</gene>
<organism evidence="1 2">
    <name type="scientific">Aerosticca soli</name>
    <dbReference type="NCBI Taxonomy" id="2010829"/>
    <lineage>
        <taxon>Bacteria</taxon>
        <taxon>Pseudomonadati</taxon>
        <taxon>Pseudomonadota</taxon>
        <taxon>Gammaproteobacteria</taxon>
        <taxon>Lysobacterales</taxon>
        <taxon>Rhodanobacteraceae</taxon>
        <taxon>Aerosticca</taxon>
    </lineage>
</organism>
<dbReference type="KEGG" id="rbd:ALSL_0352"/>
<accession>A0A2Z6E1X1</accession>
<proteinExistence type="predicted"/>
<dbReference type="EMBL" id="AP018560">
    <property type="protein sequence ID" value="BBD79023.1"/>
    <property type="molecule type" value="Genomic_DNA"/>
</dbReference>
<dbReference type="RefSeq" id="WP_126536058.1">
    <property type="nucleotide sequence ID" value="NZ_AP018560.1"/>
</dbReference>
<evidence type="ECO:0000313" key="1">
    <source>
        <dbReference type="EMBL" id="BBD79023.1"/>
    </source>
</evidence>
<dbReference type="Proteomes" id="UP000270530">
    <property type="component" value="Chromosome"/>
</dbReference>
<dbReference type="InterPro" id="IPR013406">
    <property type="entry name" value="CHP02574_addiction_mod"/>
</dbReference>
<reference evidence="2" key="1">
    <citation type="submission" date="2018-04" db="EMBL/GenBank/DDBJ databases">
        <authorList>
            <person name="Watanabe M."/>
            <person name="Kojima H."/>
        </authorList>
    </citation>
    <scope>NUCLEOTIDE SEQUENCE [LARGE SCALE GENOMIC DNA]</scope>
    <source>
        <strain evidence="2">Dysh456</strain>
    </source>
</reference>
<keyword evidence="2" id="KW-1185">Reference proteome</keyword>
<dbReference type="OrthoDB" id="291542at2"/>
<name>A0A2Z6E1X1_9GAMM</name>
<dbReference type="AlphaFoldDB" id="A0A2Z6E1X1"/>
<dbReference type="Pfam" id="PF09720">
    <property type="entry name" value="Unstab_antitox"/>
    <property type="match status" value="1"/>
</dbReference>